<dbReference type="InterPro" id="IPR036038">
    <property type="entry name" value="Aminotransferase-like"/>
</dbReference>
<dbReference type="InterPro" id="IPR043132">
    <property type="entry name" value="BCAT-like_C"/>
</dbReference>
<comment type="similarity">
    <text evidence="1">Belongs to the class-IV pyridoxal-phosphate-dependent aminotransferase family.</text>
</comment>
<comment type="caution">
    <text evidence="2">The sequence shown here is derived from an EMBL/GenBank/DDBJ whole genome shotgun (WGS) entry which is preliminary data.</text>
</comment>
<dbReference type="InterPro" id="IPR043131">
    <property type="entry name" value="BCAT-like_N"/>
</dbReference>
<dbReference type="Proteomes" id="UP000280066">
    <property type="component" value="Unassembled WGS sequence"/>
</dbReference>
<dbReference type="Gene3D" id="3.30.470.10">
    <property type="match status" value="1"/>
</dbReference>
<proteinExistence type="inferred from homology"/>
<evidence type="ECO:0000313" key="3">
    <source>
        <dbReference type="Proteomes" id="UP000280066"/>
    </source>
</evidence>
<dbReference type="Pfam" id="PF01063">
    <property type="entry name" value="Aminotran_4"/>
    <property type="match status" value="1"/>
</dbReference>
<dbReference type="AlphaFoldDB" id="A0A428JK05"/>
<dbReference type="GO" id="GO:0003824">
    <property type="term" value="F:catalytic activity"/>
    <property type="evidence" value="ECO:0007669"/>
    <property type="project" value="InterPro"/>
</dbReference>
<dbReference type="GO" id="GO:0046394">
    <property type="term" value="P:carboxylic acid biosynthetic process"/>
    <property type="evidence" value="ECO:0007669"/>
    <property type="project" value="UniProtKB-ARBA"/>
</dbReference>
<organism evidence="2 3">
    <name type="scientific">Hymenobacter metallilatus</name>
    <dbReference type="NCBI Taxonomy" id="2493666"/>
    <lineage>
        <taxon>Bacteria</taxon>
        <taxon>Pseudomonadati</taxon>
        <taxon>Bacteroidota</taxon>
        <taxon>Cytophagia</taxon>
        <taxon>Cytophagales</taxon>
        <taxon>Hymenobacteraceae</taxon>
        <taxon>Hymenobacter</taxon>
    </lineage>
</organism>
<gene>
    <name evidence="2" type="ORF">EI290_10460</name>
</gene>
<name>A0A428JK05_9BACT</name>
<dbReference type="PANTHER" id="PTHR42743">
    <property type="entry name" value="AMINO-ACID AMINOTRANSFERASE"/>
    <property type="match status" value="1"/>
</dbReference>
<dbReference type="InterPro" id="IPR001544">
    <property type="entry name" value="Aminotrans_IV"/>
</dbReference>
<dbReference type="SUPFAM" id="SSF56752">
    <property type="entry name" value="D-aminoacid aminotransferase-like PLP-dependent enzymes"/>
    <property type="match status" value="1"/>
</dbReference>
<keyword evidence="3" id="KW-1185">Reference proteome</keyword>
<reference evidence="2 3" key="1">
    <citation type="submission" date="2018-12" db="EMBL/GenBank/DDBJ databases">
        <authorList>
            <person name="Feng G."/>
            <person name="Zhu H."/>
        </authorList>
    </citation>
    <scope>NUCLEOTIDE SEQUENCE [LARGE SCALE GENOMIC DNA]</scope>
    <source>
        <strain evidence="2 3">9PBR-2</strain>
    </source>
</reference>
<dbReference type="RefSeq" id="WP_125429484.1">
    <property type="nucleotide sequence ID" value="NZ_RWIS01000006.1"/>
</dbReference>
<sequence>MLLYNGHLLPEAEFALPLPNRGLYFNDGFFETLVWSHDQIRYAPHHLARLQRAATALGLELPAALTTEAALAATISLLVATAPPSGTGYRIRLQLWRGGGGLYSPATNAAEWLMTQQPFQAVTGTIRHSALAESVHTQASAVSFCKGPNALLYVLAAQERQRRQLDELILLSKEGYVAEAVAASVAWIRGNTVYTPDVATGCVAGARLRHLQEAARQAGLHWHTGLFGPEELLAAEAVFTANIAGIRAILRLNATDFASEHHPLLLQLRALESHDLLT</sequence>
<evidence type="ECO:0000256" key="1">
    <source>
        <dbReference type="ARBA" id="ARBA00009320"/>
    </source>
</evidence>
<dbReference type="PANTHER" id="PTHR42743:SF13">
    <property type="entry name" value="P-LOOP CONTAINING NUCLEOSIDE TRIPHOSPHATE HYDROLASE PROTEIN"/>
    <property type="match status" value="1"/>
</dbReference>
<dbReference type="Gene3D" id="3.20.10.10">
    <property type="entry name" value="D-amino Acid Aminotransferase, subunit A, domain 2"/>
    <property type="match status" value="1"/>
</dbReference>
<protein>
    <recommendedName>
        <fullName evidence="4">Aminotransferase IV</fullName>
    </recommendedName>
</protein>
<accession>A0A428JK05</accession>
<dbReference type="EMBL" id="RWIS01000006">
    <property type="protein sequence ID" value="RSK33129.1"/>
    <property type="molecule type" value="Genomic_DNA"/>
</dbReference>
<dbReference type="OrthoDB" id="9805628at2"/>
<dbReference type="InterPro" id="IPR050571">
    <property type="entry name" value="Class-IV_PLP-Dep_Aminotrnsfr"/>
</dbReference>
<evidence type="ECO:0000313" key="2">
    <source>
        <dbReference type="EMBL" id="RSK33129.1"/>
    </source>
</evidence>
<evidence type="ECO:0008006" key="4">
    <source>
        <dbReference type="Google" id="ProtNLM"/>
    </source>
</evidence>